<evidence type="ECO:0000256" key="1">
    <source>
        <dbReference type="SAM" id="MobiDB-lite"/>
    </source>
</evidence>
<gene>
    <name evidence="2" type="ORF">M409DRAFT_67885</name>
</gene>
<feature type="compositionally biased region" description="Polar residues" evidence="1">
    <location>
        <begin position="135"/>
        <end position="150"/>
    </location>
</feature>
<dbReference type="AlphaFoldDB" id="A0A6A6CDV5"/>
<reference evidence="2" key="1">
    <citation type="journal article" date="2020" name="Stud. Mycol.">
        <title>101 Dothideomycetes genomes: a test case for predicting lifestyles and emergence of pathogens.</title>
        <authorList>
            <person name="Haridas S."/>
            <person name="Albert R."/>
            <person name="Binder M."/>
            <person name="Bloem J."/>
            <person name="Labutti K."/>
            <person name="Salamov A."/>
            <person name="Andreopoulos B."/>
            <person name="Baker S."/>
            <person name="Barry K."/>
            <person name="Bills G."/>
            <person name="Bluhm B."/>
            <person name="Cannon C."/>
            <person name="Castanera R."/>
            <person name="Culley D."/>
            <person name="Daum C."/>
            <person name="Ezra D."/>
            <person name="Gonzalez J."/>
            <person name="Henrissat B."/>
            <person name="Kuo A."/>
            <person name="Liang C."/>
            <person name="Lipzen A."/>
            <person name="Lutzoni F."/>
            <person name="Magnuson J."/>
            <person name="Mondo S."/>
            <person name="Nolan M."/>
            <person name="Ohm R."/>
            <person name="Pangilinan J."/>
            <person name="Park H.-J."/>
            <person name="Ramirez L."/>
            <person name="Alfaro M."/>
            <person name="Sun H."/>
            <person name="Tritt A."/>
            <person name="Yoshinaga Y."/>
            <person name="Zwiers L.-H."/>
            <person name="Turgeon B."/>
            <person name="Goodwin S."/>
            <person name="Spatafora J."/>
            <person name="Crous P."/>
            <person name="Grigoriev I."/>
        </authorList>
    </citation>
    <scope>NUCLEOTIDE SEQUENCE</scope>
    <source>
        <strain evidence="2">ATCC 36951</strain>
    </source>
</reference>
<dbReference type="RefSeq" id="XP_033665247.1">
    <property type="nucleotide sequence ID" value="XM_033817598.1"/>
</dbReference>
<protein>
    <submittedName>
        <fullName evidence="2">Uncharacterized protein</fullName>
    </submittedName>
</protein>
<proteinExistence type="predicted"/>
<sequence>MDRTPKRMKRGVDDSTATRIRYQSPPPRDEGGITAYLASGRNIKHLEPRHTPPDACLAQDRALCKAEVLKAAEENAKLPRRDSAVNTDAASETKEFVPFAEEEYEIQPELSSPKLPFRVSPVKTNKKLDEAVAQAASSFSTSPRSGTTPAITVEAASPPEQNDSLLSSPKSDRRRSSTRRRTNIGSSRDDLEINGNALLDPTRSAEGQKITLYKDRTGKWYEVDIADRPDWAVDVKTIFKAAPARRRESSYLKRHE</sequence>
<feature type="compositionally biased region" description="Basic and acidic residues" evidence="1">
    <location>
        <begin position="1"/>
        <end position="13"/>
    </location>
</feature>
<organism evidence="2 3">
    <name type="scientific">Zasmidium cellare ATCC 36951</name>
    <dbReference type="NCBI Taxonomy" id="1080233"/>
    <lineage>
        <taxon>Eukaryota</taxon>
        <taxon>Fungi</taxon>
        <taxon>Dikarya</taxon>
        <taxon>Ascomycota</taxon>
        <taxon>Pezizomycotina</taxon>
        <taxon>Dothideomycetes</taxon>
        <taxon>Dothideomycetidae</taxon>
        <taxon>Mycosphaerellales</taxon>
        <taxon>Mycosphaerellaceae</taxon>
        <taxon>Zasmidium</taxon>
    </lineage>
</organism>
<dbReference type="EMBL" id="ML993604">
    <property type="protein sequence ID" value="KAF2164358.1"/>
    <property type="molecule type" value="Genomic_DNA"/>
</dbReference>
<keyword evidence="3" id="KW-1185">Reference proteome</keyword>
<dbReference type="GeneID" id="54570870"/>
<dbReference type="OrthoDB" id="3649494at2759"/>
<evidence type="ECO:0000313" key="2">
    <source>
        <dbReference type="EMBL" id="KAF2164358.1"/>
    </source>
</evidence>
<feature type="region of interest" description="Disordered" evidence="1">
    <location>
        <begin position="1"/>
        <end position="34"/>
    </location>
</feature>
<name>A0A6A6CDV5_ZASCE</name>
<evidence type="ECO:0000313" key="3">
    <source>
        <dbReference type="Proteomes" id="UP000799537"/>
    </source>
</evidence>
<dbReference type="Proteomes" id="UP000799537">
    <property type="component" value="Unassembled WGS sequence"/>
</dbReference>
<accession>A0A6A6CDV5</accession>
<feature type="region of interest" description="Disordered" evidence="1">
    <location>
        <begin position="129"/>
        <end position="194"/>
    </location>
</feature>